<name>A0A165EMD9_9NEIS</name>
<organism evidence="2 3">
    <name type="scientific">Crenobacter luteus</name>
    <dbReference type="NCBI Taxonomy" id="1452487"/>
    <lineage>
        <taxon>Bacteria</taxon>
        <taxon>Pseudomonadati</taxon>
        <taxon>Pseudomonadota</taxon>
        <taxon>Betaproteobacteria</taxon>
        <taxon>Neisseriales</taxon>
        <taxon>Neisseriaceae</taxon>
        <taxon>Crenobacter</taxon>
    </lineage>
</organism>
<dbReference type="EMBL" id="LQQU01000058">
    <property type="protein sequence ID" value="KZE25943.1"/>
    <property type="molecule type" value="Genomic_DNA"/>
</dbReference>
<accession>A0A165EMD9</accession>
<dbReference type="Proteomes" id="UP000076625">
    <property type="component" value="Unassembled WGS sequence"/>
</dbReference>
<keyword evidence="3" id="KW-1185">Reference proteome</keyword>
<comment type="caution">
    <text evidence="2">The sequence shown here is derived from an EMBL/GenBank/DDBJ whole genome shotgun (WGS) entry which is preliminary data.</text>
</comment>
<sequence>MPGTASGAYNPASTTPASRIVTPILSFDIETVPDVAGIRLLTGFDHTITDYNVVEYALQRRRAETGQGFVAPHLQRVVAIAAVLHDASGVSLYSFGAPEADEAATIAGLLELVEARAPRLVGWRGNAQLAAVRSRALAHGLVAPRFWADGRADDLADRVAPDGDAPSLVDIARLCGLPAAERLGPLAVRDAVDAGRLDAVRAQCESAALATHLLALRLERLAGRLTDAAHHAAQSAVRDALDAAAPRWRALADGWPLDRR</sequence>
<dbReference type="SUPFAM" id="SSF53098">
    <property type="entry name" value="Ribonuclease H-like"/>
    <property type="match status" value="1"/>
</dbReference>
<reference evidence="3" key="1">
    <citation type="submission" date="2016-01" db="EMBL/GenBank/DDBJ databases">
        <title>Draft genome of Chromobacterium sp. F49.</title>
        <authorList>
            <person name="Hong K.W."/>
        </authorList>
    </citation>
    <scope>NUCLEOTIDE SEQUENCE [LARGE SCALE GENOMIC DNA]</scope>
    <source>
        <strain evidence="3">CN10</strain>
    </source>
</reference>
<dbReference type="InterPro" id="IPR012337">
    <property type="entry name" value="RNaseH-like_sf"/>
</dbReference>
<dbReference type="InterPro" id="IPR019288">
    <property type="entry name" value="3'-5'_exonuclease_PolB-like"/>
</dbReference>
<feature type="domain" description="Predicted 3'-5' exonuclease PolB-like" evidence="1">
    <location>
        <begin position="69"/>
        <end position="245"/>
    </location>
</feature>
<evidence type="ECO:0000313" key="3">
    <source>
        <dbReference type="Proteomes" id="UP000076625"/>
    </source>
</evidence>
<evidence type="ECO:0000313" key="2">
    <source>
        <dbReference type="EMBL" id="KZE25943.1"/>
    </source>
</evidence>
<proteinExistence type="predicted"/>
<dbReference type="AlphaFoldDB" id="A0A165EMD9"/>
<protein>
    <recommendedName>
        <fullName evidence="1">Predicted 3'-5' exonuclease PolB-like domain-containing protein</fullName>
    </recommendedName>
</protein>
<dbReference type="STRING" id="1452487.AVW16_02655"/>
<dbReference type="Pfam" id="PF10108">
    <property type="entry name" value="DNA_pol_B_exo2"/>
    <property type="match status" value="1"/>
</dbReference>
<evidence type="ECO:0000259" key="1">
    <source>
        <dbReference type="Pfam" id="PF10108"/>
    </source>
</evidence>
<gene>
    <name evidence="2" type="ORF">AVW16_02655</name>
</gene>